<keyword evidence="3" id="KW-1185">Reference proteome</keyword>
<evidence type="ECO:0008006" key="4">
    <source>
        <dbReference type="Google" id="ProtNLM"/>
    </source>
</evidence>
<feature type="coiled-coil region" evidence="1">
    <location>
        <begin position="100"/>
        <end position="148"/>
    </location>
</feature>
<evidence type="ECO:0000313" key="3">
    <source>
        <dbReference type="Proteomes" id="UP001470230"/>
    </source>
</evidence>
<organism evidence="2 3">
    <name type="scientific">Tritrichomonas musculus</name>
    <dbReference type="NCBI Taxonomy" id="1915356"/>
    <lineage>
        <taxon>Eukaryota</taxon>
        <taxon>Metamonada</taxon>
        <taxon>Parabasalia</taxon>
        <taxon>Tritrichomonadida</taxon>
        <taxon>Tritrichomonadidae</taxon>
        <taxon>Tritrichomonas</taxon>
    </lineage>
</organism>
<comment type="caution">
    <text evidence="2">The sequence shown here is derived from an EMBL/GenBank/DDBJ whole genome shotgun (WGS) entry which is preliminary data.</text>
</comment>
<sequence length="167" mass="20347">MKKLIEKCWSKDPGSRPAFKETYNKLAFNKDDPSTDDFYNEKDDDNEFKYFLDNVNQDDIRDYIEEIDEPTEINTMNQINKLKYDFDYLKKEYLMILLERDQMKEALINAQRQNISQQEEINQLQYEKDQIKNELHSMKETLANFQKYEYSHREEMDKLKSTLELHD</sequence>
<name>A0ABR2K248_9EUKA</name>
<gene>
    <name evidence="2" type="ORF">M9Y10_044288</name>
</gene>
<reference evidence="2 3" key="1">
    <citation type="submission" date="2024-04" db="EMBL/GenBank/DDBJ databases">
        <title>Tritrichomonas musculus Genome.</title>
        <authorList>
            <person name="Alves-Ferreira E."/>
            <person name="Grigg M."/>
            <person name="Lorenzi H."/>
            <person name="Galac M."/>
        </authorList>
    </citation>
    <scope>NUCLEOTIDE SEQUENCE [LARGE SCALE GENOMIC DNA]</scope>
    <source>
        <strain evidence="2 3">EAF2021</strain>
    </source>
</reference>
<evidence type="ECO:0000256" key="1">
    <source>
        <dbReference type="SAM" id="Coils"/>
    </source>
</evidence>
<protein>
    <recommendedName>
        <fullName evidence="4">Protein kinase domain-containing protein</fullName>
    </recommendedName>
</protein>
<accession>A0ABR2K248</accession>
<proteinExistence type="predicted"/>
<evidence type="ECO:0000313" key="2">
    <source>
        <dbReference type="EMBL" id="KAK8885159.1"/>
    </source>
</evidence>
<dbReference type="EMBL" id="JAPFFF010000008">
    <property type="protein sequence ID" value="KAK8885159.1"/>
    <property type="molecule type" value="Genomic_DNA"/>
</dbReference>
<keyword evidence="1" id="KW-0175">Coiled coil</keyword>
<dbReference type="Proteomes" id="UP001470230">
    <property type="component" value="Unassembled WGS sequence"/>
</dbReference>